<keyword evidence="10" id="KW-1185">Reference proteome</keyword>
<proteinExistence type="inferred from homology"/>
<dbReference type="EMBL" id="FNHG01000006">
    <property type="protein sequence ID" value="SDM19478.1"/>
    <property type="molecule type" value="Genomic_DNA"/>
</dbReference>
<evidence type="ECO:0000256" key="6">
    <source>
        <dbReference type="RuleBase" id="RU004478"/>
    </source>
</evidence>
<organism evidence="9 10">
    <name type="scientific">Maricaulis salignorans</name>
    <dbReference type="NCBI Taxonomy" id="144026"/>
    <lineage>
        <taxon>Bacteria</taxon>
        <taxon>Pseudomonadati</taxon>
        <taxon>Pseudomonadota</taxon>
        <taxon>Alphaproteobacteria</taxon>
        <taxon>Maricaulales</taxon>
        <taxon>Maricaulaceae</taxon>
        <taxon>Maricaulis</taxon>
    </lineage>
</organism>
<evidence type="ECO:0000256" key="2">
    <source>
        <dbReference type="ARBA" id="ARBA00023016"/>
    </source>
</evidence>
<comment type="similarity">
    <text evidence="1 4 6">Belongs to the GrpE family.</text>
</comment>
<evidence type="ECO:0000313" key="10">
    <source>
        <dbReference type="Proteomes" id="UP000199759"/>
    </source>
</evidence>
<feature type="region of interest" description="Disordered" evidence="8">
    <location>
        <begin position="194"/>
        <end position="214"/>
    </location>
</feature>
<evidence type="ECO:0000256" key="1">
    <source>
        <dbReference type="ARBA" id="ARBA00009054"/>
    </source>
</evidence>
<dbReference type="Gene3D" id="2.30.22.10">
    <property type="entry name" value="Head domain of nucleotide exchange factor GrpE"/>
    <property type="match status" value="1"/>
</dbReference>
<comment type="subcellular location">
    <subcellularLocation>
        <location evidence="4">Cytoplasm</location>
    </subcellularLocation>
</comment>
<feature type="compositionally biased region" description="Acidic residues" evidence="8">
    <location>
        <begin position="12"/>
        <end position="30"/>
    </location>
</feature>
<dbReference type="GO" id="GO:0006457">
    <property type="term" value="P:protein folding"/>
    <property type="evidence" value="ECO:0007669"/>
    <property type="project" value="InterPro"/>
</dbReference>
<feature type="coiled-coil region" evidence="7">
    <location>
        <begin position="46"/>
        <end position="80"/>
    </location>
</feature>
<dbReference type="SUPFAM" id="SSF51064">
    <property type="entry name" value="Head domain of nucleotide exchange factor GrpE"/>
    <property type="match status" value="1"/>
</dbReference>
<sequence>MTDTTDGTPQDTENEDIMTDDAIENEDNNAAEDIPAGRDDIIFKLNAELEATRDRLLRSVADADNTRKRAEKEVRDARDYSVSKFAEDMLDISDSLSRAVAAVDEDTIANASEPMKNLIEGVAMTERSMLAKMERHGVRKVDPQPGDVFDPHLHQAVAQIPSDQPAGSIAAAMQTGFTIGGRTLRAAMVAVSAGQPAGDTPQGGEPGGHIDMKA</sequence>
<gene>
    <name evidence="4" type="primary">grpE</name>
    <name evidence="9" type="ORF">SAMN04488568_106110</name>
</gene>
<reference evidence="9 10" key="1">
    <citation type="submission" date="2016-10" db="EMBL/GenBank/DDBJ databases">
        <authorList>
            <person name="de Groot N.N."/>
        </authorList>
    </citation>
    <scope>NUCLEOTIDE SEQUENCE [LARGE SCALE GENOMIC DNA]</scope>
    <source>
        <strain evidence="9 10">DSM 16077</strain>
    </source>
</reference>
<dbReference type="HAMAP" id="MF_01151">
    <property type="entry name" value="GrpE"/>
    <property type="match status" value="1"/>
</dbReference>
<evidence type="ECO:0000256" key="7">
    <source>
        <dbReference type="SAM" id="Coils"/>
    </source>
</evidence>
<keyword evidence="3 4" id="KW-0143">Chaperone</keyword>
<dbReference type="GO" id="GO:0051082">
    <property type="term" value="F:unfolded protein binding"/>
    <property type="evidence" value="ECO:0007669"/>
    <property type="project" value="TreeGrafter"/>
</dbReference>
<feature type="compositionally biased region" description="Polar residues" evidence="8">
    <location>
        <begin position="1"/>
        <end position="11"/>
    </location>
</feature>
<comment type="subunit">
    <text evidence="4">Homodimer.</text>
</comment>
<dbReference type="GO" id="GO:0051087">
    <property type="term" value="F:protein-folding chaperone binding"/>
    <property type="evidence" value="ECO:0007669"/>
    <property type="project" value="InterPro"/>
</dbReference>
<dbReference type="STRING" id="144026.SAMN04488568_106110"/>
<keyword evidence="4" id="KW-0963">Cytoplasm</keyword>
<dbReference type="PANTHER" id="PTHR21237">
    <property type="entry name" value="GRPE PROTEIN"/>
    <property type="match status" value="1"/>
</dbReference>
<dbReference type="GO" id="GO:0005737">
    <property type="term" value="C:cytoplasm"/>
    <property type="evidence" value="ECO:0007669"/>
    <property type="project" value="UniProtKB-SubCell"/>
</dbReference>
<dbReference type="InterPro" id="IPR009012">
    <property type="entry name" value="GrpE_head"/>
</dbReference>
<dbReference type="AlphaFoldDB" id="A0A1G9R8B1"/>
<dbReference type="Proteomes" id="UP000199759">
    <property type="component" value="Unassembled WGS sequence"/>
</dbReference>
<keyword evidence="2 4" id="KW-0346">Stress response</keyword>
<dbReference type="GO" id="GO:0000774">
    <property type="term" value="F:adenyl-nucleotide exchange factor activity"/>
    <property type="evidence" value="ECO:0007669"/>
    <property type="project" value="InterPro"/>
</dbReference>
<dbReference type="PRINTS" id="PR00773">
    <property type="entry name" value="GRPEPROTEIN"/>
</dbReference>
<accession>A0A1G9R8B1</accession>
<dbReference type="InterPro" id="IPR000740">
    <property type="entry name" value="GrpE"/>
</dbReference>
<dbReference type="Pfam" id="PF01025">
    <property type="entry name" value="GrpE"/>
    <property type="match status" value="1"/>
</dbReference>
<dbReference type="PANTHER" id="PTHR21237:SF23">
    <property type="entry name" value="GRPE PROTEIN HOMOLOG, MITOCHONDRIAL"/>
    <property type="match status" value="1"/>
</dbReference>
<dbReference type="Gene3D" id="3.90.20.20">
    <property type="match status" value="1"/>
</dbReference>
<dbReference type="GO" id="GO:0042803">
    <property type="term" value="F:protein homodimerization activity"/>
    <property type="evidence" value="ECO:0007669"/>
    <property type="project" value="InterPro"/>
</dbReference>
<evidence type="ECO:0000256" key="5">
    <source>
        <dbReference type="RuleBase" id="RU000639"/>
    </source>
</evidence>
<dbReference type="CDD" id="cd00446">
    <property type="entry name" value="GrpE"/>
    <property type="match status" value="1"/>
</dbReference>
<protein>
    <recommendedName>
        <fullName evidence="4 5">Protein GrpE</fullName>
    </recommendedName>
    <alternativeName>
        <fullName evidence="4">HSP-70 cofactor</fullName>
    </alternativeName>
</protein>
<evidence type="ECO:0000256" key="4">
    <source>
        <dbReference type="HAMAP-Rule" id="MF_01151"/>
    </source>
</evidence>
<comment type="function">
    <text evidence="4 5">Participates actively in the response to hyperosmotic and heat shock by preventing the aggregation of stress-denatured proteins, in association with DnaK and GrpE. It is the nucleotide exchange factor for DnaK and may function as a thermosensor. Unfolded proteins bind initially to DnaJ; upon interaction with the DnaJ-bound protein, DnaK hydrolyzes its bound ATP, resulting in the formation of a stable complex. GrpE releases ADP from DnaK; ATP binding to DnaK triggers the release of the substrate protein, thus completing the reaction cycle. Several rounds of ATP-dependent interactions between DnaJ, DnaK and GrpE are required for fully efficient folding.</text>
</comment>
<dbReference type="RefSeq" id="WP_091768980.1">
    <property type="nucleotide sequence ID" value="NZ_FNHG01000006.1"/>
</dbReference>
<name>A0A1G9R8B1_9PROT</name>
<dbReference type="SUPFAM" id="SSF58014">
    <property type="entry name" value="Coiled-coil domain of nucleotide exchange factor GrpE"/>
    <property type="match status" value="1"/>
</dbReference>
<dbReference type="OrthoDB" id="9789811at2"/>
<evidence type="ECO:0000256" key="8">
    <source>
        <dbReference type="SAM" id="MobiDB-lite"/>
    </source>
</evidence>
<evidence type="ECO:0000313" key="9">
    <source>
        <dbReference type="EMBL" id="SDM19478.1"/>
    </source>
</evidence>
<dbReference type="PROSITE" id="PS01071">
    <property type="entry name" value="GRPE"/>
    <property type="match status" value="1"/>
</dbReference>
<evidence type="ECO:0000256" key="3">
    <source>
        <dbReference type="ARBA" id="ARBA00023186"/>
    </source>
</evidence>
<dbReference type="InterPro" id="IPR013805">
    <property type="entry name" value="GrpE_CC"/>
</dbReference>
<feature type="region of interest" description="Disordered" evidence="8">
    <location>
        <begin position="1"/>
        <end position="35"/>
    </location>
</feature>
<keyword evidence="7" id="KW-0175">Coiled coil</keyword>